<reference evidence="2 3" key="1">
    <citation type="journal article" date="2017" name="Nat. Commun.">
        <title>In situ click chemistry generation of cyclooxygenase-2 inhibitors.</title>
        <authorList>
            <person name="Bhardwaj A."/>
            <person name="Kaur J."/>
            <person name="Wuest M."/>
            <person name="Wuest F."/>
        </authorList>
    </citation>
    <scope>NUCLEOTIDE SEQUENCE [LARGE SCALE GENOMIC DNA]</scope>
    <source>
        <strain evidence="2">S2_018_000_R2_106</strain>
    </source>
</reference>
<feature type="chain" id="PRO_5027052774" evidence="1">
    <location>
        <begin position="20"/>
        <end position="153"/>
    </location>
</feature>
<dbReference type="EMBL" id="VAFM01000001">
    <property type="protein sequence ID" value="TKW61999.1"/>
    <property type="molecule type" value="Genomic_DNA"/>
</dbReference>
<dbReference type="Proteomes" id="UP000320948">
    <property type="component" value="Unassembled WGS sequence"/>
</dbReference>
<keyword evidence="1" id="KW-0732">Signal</keyword>
<evidence type="ECO:0000256" key="1">
    <source>
        <dbReference type="SAM" id="SignalP"/>
    </source>
</evidence>
<proteinExistence type="predicted"/>
<dbReference type="PANTHER" id="PTHR36302">
    <property type="entry name" value="BLR7088 PROTEIN"/>
    <property type="match status" value="1"/>
</dbReference>
<protein>
    <submittedName>
        <fullName evidence="2">Copper chaperone PCu(A)C</fullName>
    </submittedName>
</protein>
<accession>A0A6N4RFB4</accession>
<dbReference type="Pfam" id="PF04314">
    <property type="entry name" value="PCuAC"/>
    <property type="match status" value="1"/>
</dbReference>
<dbReference type="InterPro" id="IPR058248">
    <property type="entry name" value="Lxx211020-like"/>
</dbReference>
<comment type="caution">
    <text evidence="2">The sequence shown here is derived from an EMBL/GenBank/DDBJ whole genome shotgun (WGS) entry which is preliminary data.</text>
</comment>
<dbReference type="InterPro" id="IPR007410">
    <property type="entry name" value="LpqE-like"/>
</dbReference>
<dbReference type="Gene3D" id="2.60.40.1890">
    <property type="entry name" value="PCu(A)C copper chaperone"/>
    <property type="match status" value="1"/>
</dbReference>
<evidence type="ECO:0000313" key="2">
    <source>
        <dbReference type="EMBL" id="TKW61999.1"/>
    </source>
</evidence>
<dbReference type="SUPFAM" id="SSF110087">
    <property type="entry name" value="DR1885-like metal-binding protein"/>
    <property type="match status" value="1"/>
</dbReference>
<dbReference type="PANTHER" id="PTHR36302:SF1">
    <property type="entry name" value="COPPER CHAPERONE PCU(A)C"/>
    <property type="match status" value="1"/>
</dbReference>
<gene>
    <name evidence="2" type="ORF">DI628_05090</name>
</gene>
<feature type="signal peptide" evidence="1">
    <location>
        <begin position="1"/>
        <end position="19"/>
    </location>
</feature>
<dbReference type="AlphaFoldDB" id="A0A6N4RFB4"/>
<evidence type="ECO:0000313" key="3">
    <source>
        <dbReference type="Proteomes" id="UP000320948"/>
    </source>
</evidence>
<sequence length="153" mass="16423">MRGFAVGVMCLMLVGMAHAEAALTVVPNPVSMQLKLLDSSIKPTPAGGSVAVRMVLENPTDQPLRLVGASTPLAGQTQLQTYVQNEYGLTQVQTLKELPLPPKTEVLLLPGVLELQLIGLTTELKPGLELPLKLKFADGTERTVRLKIEGETE</sequence>
<organism evidence="2 3">
    <name type="scientific">Blastochloris viridis</name>
    <name type="common">Rhodopseudomonas viridis</name>
    <dbReference type="NCBI Taxonomy" id="1079"/>
    <lineage>
        <taxon>Bacteria</taxon>
        <taxon>Pseudomonadati</taxon>
        <taxon>Pseudomonadota</taxon>
        <taxon>Alphaproteobacteria</taxon>
        <taxon>Hyphomicrobiales</taxon>
        <taxon>Blastochloridaceae</taxon>
        <taxon>Blastochloris</taxon>
    </lineage>
</organism>
<name>A0A6N4RFB4_BLAVI</name>
<dbReference type="InterPro" id="IPR036182">
    <property type="entry name" value="PCuAC_sf"/>
</dbReference>